<feature type="compositionally biased region" description="Basic and acidic residues" evidence="1">
    <location>
        <begin position="68"/>
        <end position="84"/>
    </location>
</feature>
<dbReference type="AlphaFoldDB" id="A0A5B7GZ46"/>
<protein>
    <submittedName>
        <fullName evidence="2">Uncharacterized protein</fullName>
    </submittedName>
</protein>
<evidence type="ECO:0000313" key="3">
    <source>
        <dbReference type="Proteomes" id="UP000324222"/>
    </source>
</evidence>
<evidence type="ECO:0000256" key="1">
    <source>
        <dbReference type="SAM" id="MobiDB-lite"/>
    </source>
</evidence>
<sequence>MFTAWRRYGCVLHSCVFNLPGGGGGGRGGRRGRRGGTALEPDIVREITEPRVVSRPLSGGRGGVRKGGGRDGARRKGGGRVEKG</sequence>
<name>A0A5B7GZ46_PORTR</name>
<feature type="region of interest" description="Disordered" evidence="1">
    <location>
        <begin position="51"/>
        <end position="84"/>
    </location>
</feature>
<gene>
    <name evidence="2" type="ORF">E2C01_059433</name>
</gene>
<accession>A0A5B7GZ46</accession>
<dbReference type="EMBL" id="VSRR010023181">
    <property type="protein sequence ID" value="MPC65300.1"/>
    <property type="molecule type" value="Genomic_DNA"/>
</dbReference>
<evidence type="ECO:0000313" key="2">
    <source>
        <dbReference type="EMBL" id="MPC65300.1"/>
    </source>
</evidence>
<keyword evidence="3" id="KW-1185">Reference proteome</keyword>
<comment type="caution">
    <text evidence="2">The sequence shown here is derived from an EMBL/GenBank/DDBJ whole genome shotgun (WGS) entry which is preliminary data.</text>
</comment>
<organism evidence="2 3">
    <name type="scientific">Portunus trituberculatus</name>
    <name type="common">Swimming crab</name>
    <name type="synonym">Neptunus trituberculatus</name>
    <dbReference type="NCBI Taxonomy" id="210409"/>
    <lineage>
        <taxon>Eukaryota</taxon>
        <taxon>Metazoa</taxon>
        <taxon>Ecdysozoa</taxon>
        <taxon>Arthropoda</taxon>
        <taxon>Crustacea</taxon>
        <taxon>Multicrustacea</taxon>
        <taxon>Malacostraca</taxon>
        <taxon>Eumalacostraca</taxon>
        <taxon>Eucarida</taxon>
        <taxon>Decapoda</taxon>
        <taxon>Pleocyemata</taxon>
        <taxon>Brachyura</taxon>
        <taxon>Eubrachyura</taxon>
        <taxon>Portunoidea</taxon>
        <taxon>Portunidae</taxon>
        <taxon>Portuninae</taxon>
        <taxon>Portunus</taxon>
    </lineage>
</organism>
<proteinExistence type="predicted"/>
<reference evidence="2 3" key="1">
    <citation type="submission" date="2019-05" db="EMBL/GenBank/DDBJ databases">
        <title>Another draft genome of Portunus trituberculatus and its Hox gene families provides insights of decapod evolution.</title>
        <authorList>
            <person name="Jeong J.-H."/>
            <person name="Song I."/>
            <person name="Kim S."/>
            <person name="Choi T."/>
            <person name="Kim D."/>
            <person name="Ryu S."/>
            <person name="Kim W."/>
        </authorList>
    </citation>
    <scope>NUCLEOTIDE SEQUENCE [LARGE SCALE GENOMIC DNA]</scope>
    <source>
        <tissue evidence="2">Muscle</tissue>
    </source>
</reference>
<dbReference type="Proteomes" id="UP000324222">
    <property type="component" value="Unassembled WGS sequence"/>
</dbReference>